<dbReference type="PANTHER" id="PTHR38686">
    <property type="entry name" value="APOLIPOPROTEIN N-ACYLTRANSFERASE"/>
    <property type="match status" value="1"/>
</dbReference>
<dbReference type="HAMAP" id="MF_01148">
    <property type="entry name" value="Lnt"/>
    <property type="match status" value="1"/>
</dbReference>
<dbReference type="Gene3D" id="3.60.110.10">
    <property type="entry name" value="Carbon-nitrogen hydrolase"/>
    <property type="match status" value="1"/>
</dbReference>
<dbReference type="InterPro" id="IPR003010">
    <property type="entry name" value="C-N_Hydrolase"/>
</dbReference>
<keyword evidence="7 8" id="KW-0012">Acyltransferase</keyword>
<dbReference type="EC" id="2.3.1.269" evidence="8"/>
<dbReference type="UniPathway" id="UPA00666"/>
<evidence type="ECO:0000256" key="8">
    <source>
        <dbReference type="HAMAP-Rule" id="MF_01148"/>
    </source>
</evidence>
<dbReference type="NCBIfam" id="TIGR00546">
    <property type="entry name" value="lnt"/>
    <property type="match status" value="1"/>
</dbReference>
<keyword evidence="4 8" id="KW-0812">Transmembrane</keyword>
<name>A0A6H1U890_9CYAN</name>
<dbReference type="Proteomes" id="UP000500857">
    <property type="component" value="Chromosome"/>
</dbReference>
<sequence>MGLTPAPMNVWPLGWVALVPLWMAIAFESRNSAILSFFFHQKPIQKNRLFSILKTLKQEPKLRFWLRLWAFPLVWGLGYHGVALSWILGIHPMTWMGVPWWPSLAIALFCWGFISLWGAGLVVVWATVVAIATTRTHVITRLILATATWCILESVWSAGDLWWTAIAYTQSPNNLAILHLSQLSGPNTVAAAIVAVNGAIAEGLIAYFKNYREEGRSVRRVRGLLVTALILFCTVHAIGFYLLSRPLNDLGDRALKVGLIQGNIPNEIKLNYFGYQKALYGYTTGYETLTDRGVDIVLTPETALPYLWTETSRESRDFYRVILEKNIPAWVGTFAQTEDGNITNSLLTVTGTGETYSRYDKTKLVPLGEYIPFEDILGKFIDRLSPLDAHLVHGDKHQIFETPFGRAIVGICYDSAFPEHFRRQAAAGGQFILSASNDAHYTPVQMHQHNALDLMRAVESDRWIVRATNTGLSSVIDPHGRILWRSQINRYQEHIATIYRRDTQTLYVRWGDWLTRCLGILAVIVTGLEWRIRKFSS</sequence>
<feature type="transmembrane region" description="Helical" evidence="8">
    <location>
        <begin position="12"/>
        <end position="39"/>
    </location>
</feature>
<dbReference type="GO" id="GO:0042158">
    <property type="term" value="P:lipoprotein biosynthetic process"/>
    <property type="evidence" value="ECO:0007669"/>
    <property type="project" value="UniProtKB-UniRule"/>
</dbReference>
<comment type="function">
    <text evidence="8">Catalyzes the phospholipid dependent N-acylation of the N-terminal cysteine of apolipoprotein, the last step in lipoprotein maturation.</text>
</comment>
<dbReference type="PROSITE" id="PS50263">
    <property type="entry name" value="CN_HYDROLASE"/>
    <property type="match status" value="1"/>
</dbReference>
<evidence type="ECO:0000259" key="9">
    <source>
        <dbReference type="PROSITE" id="PS50263"/>
    </source>
</evidence>
<keyword evidence="2 8" id="KW-1003">Cell membrane</keyword>
<keyword evidence="3 8" id="KW-0808">Transferase</keyword>
<dbReference type="InterPro" id="IPR036526">
    <property type="entry name" value="C-N_Hydrolase_sf"/>
</dbReference>
<proteinExistence type="inferred from homology"/>
<keyword evidence="10" id="KW-0449">Lipoprotein</keyword>
<comment type="subcellular location">
    <subcellularLocation>
        <location evidence="1 8">Cell membrane</location>
        <topology evidence="1 8">Multi-pass membrane protein</topology>
    </subcellularLocation>
</comment>
<feature type="domain" description="CN hydrolase" evidence="9">
    <location>
        <begin position="260"/>
        <end position="505"/>
    </location>
</feature>
<feature type="transmembrane region" description="Helical" evidence="8">
    <location>
        <begin position="188"/>
        <end position="209"/>
    </location>
</feature>
<evidence type="ECO:0000256" key="3">
    <source>
        <dbReference type="ARBA" id="ARBA00022679"/>
    </source>
</evidence>
<keyword evidence="6 8" id="KW-0472">Membrane</keyword>
<evidence type="ECO:0000256" key="6">
    <source>
        <dbReference type="ARBA" id="ARBA00023136"/>
    </source>
</evidence>
<protein>
    <recommendedName>
        <fullName evidence="8">Apolipoprotein N-acyltransferase</fullName>
        <shortName evidence="8">ALP N-acyltransferase</shortName>
        <ecNumber evidence="8">2.3.1.269</ecNumber>
    </recommendedName>
</protein>
<evidence type="ECO:0000256" key="2">
    <source>
        <dbReference type="ARBA" id="ARBA00022475"/>
    </source>
</evidence>
<keyword evidence="5 8" id="KW-1133">Transmembrane helix</keyword>
<feature type="transmembrane region" description="Helical" evidence="8">
    <location>
        <begin position="64"/>
        <end position="88"/>
    </location>
</feature>
<dbReference type="GO" id="GO:0005886">
    <property type="term" value="C:plasma membrane"/>
    <property type="evidence" value="ECO:0007669"/>
    <property type="project" value="UniProtKB-SubCell"/>
</dbReference>
<comment type="pathway">
    <text evidence="8">Protein modification; lipoprotein biosynthesis (N-acyl transfer).</text>
</comment>
<accession>A0A6H1U890</accession>
<keyword evidence="11" id="KW-1185">Reference proteome</keyword>
<evidence type="ECO:0000256" key="4">
    <source>
        <dbReference type="ARBA" id="ARBA00022692"/>
    </source>
</evidence>
<comment type="catalytic activity">
    <reaction evidence="8">
        <text>N-terminal S-1,2-diacyl-sn-glyceryl-L-cysteinyl-[lipoprotein] + a glycerophospholipid = N-acyl-S-1,2-diacyl-sn-glyceryl-L-cysteinyl-[lipoprotein] + a 2-acyl-sn-glycero-3-phospholipid + H(+)</text>
        <dbReference type="Rhea" id="RHEA:48228"/>
        <dbReference type="Rhea" id="RHEA-COMP:14681"/>
        <dbReference type="Rhea" id="RHEA-COMP:14684"/>
        <dbReference type="ChEBI" id="CHEBI:15378"/>
        <dbReference type="ChEBI" id="CHEBI:136912"/>
        <dbReference type="ChEBI" id="CHEBI:140656"/>
        <dbReference type="ChEBI" id="CHEBI:140657"/>
        <dbReference type="ChEBI" id="CHEBI:140660"/>
        <dbReference type="EC" id="2.3.1.269"/>
    </reaction>
</comment>
<reference evidence="10 11" key="1">
    <citation type="submission" date="2020-04" db="EMBL/GenBank/DDBJ databases">
        <authorList>
            <person name="Basu S."/>
            <person name="Maruthanayagam V."/>
            <person name="Chakraborty S."/>
            <person name="Pramanik A."/>
            <person name="Mukherjee J."/>
            <person name="Brink B."/>
        </authorList>
    </citation>
    <scope>NUCLEOTIDE SEQUENCE [LARGE SCALE GENOMIC DNA]</scope>
    <source>
        <strain evidence="10 11">AP17</strain>
    </source>
</reference>
<comment type="similarity">
    <text evidence="8">Belongs to the CN hydrolase family. Apolipoprotein N-acyltransferase subfamily.</text>
</comment>
<evidence type="ECO:0000256" key="5">
    <source>
        <dbReference type="ARBA" id="ARBA00022989"/>
    </source>
</evidence>
<dbReference type="Pfam" id="PF00795">
    <property type="entry name" value="CN_hydrolase"/>
    <property type="match status" value="1"/>
</dbReference>
<dbReference type="KEGG" id="oxy:HCG48_21505"/>
<evidence type="ECO:0000313" key="10">
    <source>
        <dbReference type="EMBL" id="QIZ73869.1"/>
    </source>
</evidence>
<feature type="transmembrane region" description="Helical" evidence="8">
    <location>
        <begin position="142"/>
        <end position="168"/>
    </location>
</feature>
<feature type="transmembrane region" description="Helical" evidence="8">
    <location>
        <begin position="221"/>
        <end position="243"/>
    </location>
</feature>
<gene>
    <name evidence="8 10" type="primary">lnt</name>
    <name evidence="10" type="ORF">HCG48_21505</name>
</gene>
<dbReference type="EMBL" id="CP051167">
    <property type="protein sequence ID" value="QIZ73869.1"/>
    <property type="molecule type" value="Genomic_DNA"/>
</dbReference>
<dbReference type="PANTHER" id="PTHR38686:SF1">
    <property type="entry name" value="APOLIPOPROTEIN N-ACYLTRANSFERASE"/>
    <property type="match status" value="1"/>
</dbReference>
<evidence type="ECO:0000256" key="7">
    <source>
        <dbReference type="ARBA" id="ARBA00023315"/>
    </source>
</evidence>
<feature type="transmembrane region" description="Helical" evidence="8">
    <location>
        <begin position="100"/>
        <end position="130"/>
    </location>
</feature>
<dbReference type="Pfam" id="PF20154">
    <property type="entry name" value="LNT_N"/>
    <property type="match status" value="1"/>
</dbReference>
<dbReference type="InterPro" id="IPR004563">
    <property type="entry name" value="Apolipo_AcylTrfase"/>
</dbReference>
<evidence type="ECO:0000256" key="1">
    <source>
        <dbReference type="ARBA" id="ARBA00004651"/>
    </source>
</evidence>
<evidence type="ECO:0000313" key="11">
    <source>
        <dbReference type="Proteomes" id="UP000500857"/>
    </source>
</evidence>
<organism evidence="10 11">
    <name type="scientific">Oxynema aestuarii AP17</name>
    <dbReference type="NCBI Taxonomy" id="2064643"/>
    <lineage>
        <taxon>Bacteria</taxon>
        <taxon>Bacillati</taxon>
        <taxon>Cyanobacteriota</taxon>
        <taxon>Cyanophyceae</taxon>
        <taxon>Oscillatoriophycideae</taxon>
        <taxon>Oscillatoriales</taxon>
        <taxon>Oscillatoriaceae</taxon>
        <taxon>Oxynema</taxon>
        <taxon>Oxynema aestuarii</taxon>
    </lineage>
</organism>
<dbReference type="SUPFAM" id="SSF56317">
    <property type="entry name" value="Carbon-nitrogen hydrolase"/>
    <property type="match status" value="1"/>
</dbReference>
<dbReference type="GO" id="GO:0016410">
    <property type="term" value="F:N-acyltransferase activity"/>
    <property type="evidence" value="ECO:0007669"/>
    <property type="project" value="UniProtKB-UniRule"/>
</dbReference>
<dbReference type="AlphaFoldDB" id="A0A6H1U890"/>
<dbReference type="CDD" id="cd07571">
    <property type="entry name" value="ALP_N-acyl_transferase"/>
    <property type="match status" value="1"/>
</dbReference>
<dbReference type="InterPro" id="IPR045378">
    <property type="entry name" value="LNT_N"/>
</dbReference>